<organism evidence="8 9">
    <name type="scientific">Phytophthora lilii</name>
    <dbReference type="NCBI Taxonomy" id="2077276"/>
    <lineage>
        <taxon>Eukaryota</taxon>
        <taxon>Sar</taxon>
        <taxon>Stramenopiles</taxon>
        <taxon>Oomycota</taxon>
        <taxon>Peronosporomycetes</taxon>
        <taxon>Peronosporales</taxon>
        <taxon>Peronosporaceae</taxon>
        <taxon>Phytophthora</taxon>
    </lineage>
</organism>
<dbReference type="Pfam" id="PF16810">
    <property type="entry name" value="RXLR"/>
    <property type="match status" value="1"/>
</dbReference>
<keyword evidence="3 5" id="KW-0964">Secreted</keyword>
<keyword evidence="9" id="KW-1185">Reference proteome</keyword>
<evidence type="ECO:0000313" key="9">
    <source>
        <dbReference type="Proteomes" id="UP001165083"/>
    </source>
</evidence>
<feature type="compositionally biased region" description="Polar residues" evidence="6">
    <location>
        <begin position="11"/>
        <end position="29"/>
    </location>
</feature>
<keyword evidence="7" id="KW-0472">Membrane</keyword>
<feature type="transmembrane region" description="Helical" evidence="7">
    <location>
        <begin position="129"/>
        <end position="149"/>
    </location>
</feature>
<protein>
    <recommendedName>
        <fullName evidence="5">RxLR effector protein</fullName>
    </recommendedName>
</protein>
<evidence type="ECO:0000313" key="8">
    <source>
        <dbReference type="EMBL" id="GMF13644.1"/>
    </source>
</evidence>
<accession>A0A9W6WR89</accession>
<dbReference type="GO" id="GO:0005576">
    <property type="term" value="C:extracellular region"/>
    <property type="evidence" value="ECO:0007669"/>
    <property type="project" value="UniProtKB-SubCell"/>
</dbReference>
<dbReference type="AlphaFoldDB" id="A0A9W6WR89"/>
<feature type="transmembrane region" description="Helical" evidence="7">
    <location>
        <begin position="99"/>
        <end position="117"/>
    </location>
</feature>
<dbReference type="Proteomes" id="UP001165083">
    <property type="component" value="Unassembled WGS sequence"/>
</dbReference>
<comment type="function">
    <text evidence="5">Effector that suppresses plant defense responses during pathogen infection.</text>
</comment>
<comment type="caution">
    <text evidence="8">The sequence shown here is derived from an EMBL/GenBank/DDBJ whole genome shotgun (WGS) entry which is preliminary data.</text>
</comment>
<dbReference type="EMBL" id="BSXW01000166">
    <property type="protein sequence ID" value="GMF13644.1"/>
    <property type="molecule type" value="Genomic_DNA"/>
</dbReference>
<proteinExistence type="inferred from homology"/>
<evidence type="ECO:0000256" key="6">
    <source>
        <dbReference type="SAM" id="MobiDB-lite"/>
    </source>
</evidence>
<evidence type="ECO:0000256" key="5">
    <source>
        <dbReference type="RuleBase" id="RU367124"/>
    </source>
</evidence>
<evidence type="ECO:0000256" key="3">
    <source>
        <dbReference type="ARBA" id="ARBA00022525"/>
    </source>
</evidence>
<evidence type="ECO:0000256" key="7">
    <source>
        <dbReference type="SAM" id="Phobius"/>
    </source>
</evidence>
<evidence type="ECO:0000256" key="2">
    <source>
        <dbReference type="ARBA" id="ARBA00010400"/>
    </source>
</evidence>
<feature type="region of interest" description="Disordered" evidence="6">
    <location>
        <begin position="1"/>
        <end position="46"/>
    </location>
</feature>
<name>A0A9W6WR89_9STRA</name>
<dbReference type="InterPro" id="IPR031825">
    <property type="entry name" value="RXLR"/>
</dbReference>
<evidence type="ECO:0000256" key="1">
    <source>
        <dbReference type="ARBA" id="ARBA00004613"/>
    </source>
</evidence>
<comment type="domain">
    <text evidence="5">The RxLR-dEER motif acts to carry the protein into the host cell cytoplasm through binding to cell surface phosphatidylinositol-3-phosphate.</text>
</comment>
<reference evidence="8" key="1">
    <citation type="submission" date="2023-04" db="EMBL/GenBank/DDBJ databases">
        <title>Phytophthora lilii NBRC 32176.</title>
        <authorList>
            <person name="Ichikawa N."/>
            <person name="Sato H."/>
            <person name="Tonouchi N."/>
        </authorList>
    </citation>
    <scope>NUCLEOTIDE SEQUENCE</scope>
    <source>
        <strain evidence="8">NBRC 32176</strain>
    </source>
</reference>
<sequence length="248" mass="27274">MAQSPAPPRSLQATSEDSTLASADSQRSVGGSRLRQRPSASPKPTFAWTTEASNAYPASPIKCVPAGIILYMSRPITLYFQHLLSDQDPGRASKLRNKLFEVTIAFFFIVSHFTTHFPRHKPPNNSRPMRLNGVLVATILVLVASVNFVRAASDATVVKLPKVMNSADAHEVMGNNRRLLKTHKPANTEKGEEERGFADVVIEAMTKQKVDKVLADLENSMAAFEKVKDIKVLDKLHDAIDPAVLYPT</sequence>
<comment type="subcellular location">
    <subcellularLocation>
        <location evidence="1 5">Secreted</location>
    </subcellularLocation>
</comment>
<keyword evidence="7" id="KW-1133">Transmembrane helix</keyword>
<evidence type="ECO:0000256" key="4">
    <source>
        <dbReference type="ARBA" id="ARBA00022729"/>
    </source>
</evidence>
<keyword evidence="7" id="KW-0812">Transmembrane</keyword>
<keyword evidence="4" id="KW-0732">Signal</keyword>
<comment type="similarity">
    <text evidence="2 5">Belongs to the RxLR effector family.</text>
</comment>
<gene>
    <name evidence="8" type="ORF">Plil01_000409700</name>
</gene>